<comment type="caution">
    <text evidence="1">The sequence shown here is derived from an EMBL/GenBank/DDBJ whole genome shotgun (WGS) entry which is preliminary data.</text>
</comment>
<evidence type="ECO:0000313" key="1">
    <source>
        <dbReference type="EMBL" id="MBP2388588.1"/>
    </source>
</evidence>
<dbReference type="RefSeq" id="WP_210002308.1">
    <property type="nucleotide sequence ID" value="NZ_BAAAJY010000004.1"/>
</dbReference>
<evidence type="ECO:0000313" key="2">
    <source>
        <dbReference type="Proteomes" id="UP001296993"/>
    </source>
</evidence>
<sequence>MSDKDPESAKNQKAREHLSSGHLSDVVISIDDIRIRHELPRVLGAFEQWCAQEQLAFQGDLLRSSITNFLRRYAAINGDRKLTALSLYPFATALDDFMFSKKSGDFRDMASVIGAYLRFLSTTGTWSGTREEFRRIKSYFDRLLIPEPGPRYSDIPELQAALIKIPRLSGQEALSAVEELNLTSRMRSFLTWFGDKRETTSTKVLHRKLVHEAAASLDVVAVDDAETPFIWPRPQNGPVVFKNASHVLRLKLYWDALVDAELIRLSPTRAYLAGRAERFLAGNPDDVVSAVRAVARHMYRSVAEETSDRDTTLELGYLTRYFLLEASVEPLSVEILRHPVRGLADADPRGDPQVIAQAWQRLESLRDEGLVAIGNMLSIPPVLLKPLVLELAKASAVAFEFDAPGDKEDD</sequence>
<gene>
    <name evidence="1" type="ORF">JOF47_004161</name>
</gene>
<evidence type="ECO:0008006" key="3">
    <source>
        <dbReference type="Google" id="ProtNLM"/>
    </source>
</evidence>
<protein>
    <recommendedName>
        <fullName evidence="3">DUF2398 family protein</fullName>
    </recommendedName>
</protein>
<proteinExistence type="predicted"/>
<reference evidence="1 2" key="1">
    <citation type="submission" date="2021-03" db="EMBL/GenBank/DDBJ databases">
        <title>Sequencing the genomes of 1000 actinobacteria strains.</title>
        <authorList>
            <person name="Klenk H.-P."/>
        </authorList>
    </citation>
    <scope>NUCLEOTIDE SEQUENCE [LARGE SCALE GENOMIC DNA]</scope>
    <source>
        <strain evidence="1 2">DSM 15797</strain>
    </source>
</reference>
<dbReference type="EMBL" id="JAGIOF010000004">
    <property type="protein sequence ID" value="MBP2388588.1"/>
    <property type="molecule type" value="Genomic_DNA"/>
</dbReference>
<organism evidence="1 2">
    <name type="scientific">Paeniglutamicibacter kerguelensis</name>
    <dbReference type="NCBI Taxonomy" id="254788"/>
    <lineage>
        <taxon>Bacteria</taxon>
        <taxon>Bacillati</taxon>
        <taxon>Actinomycetota</taxon>
        <taxon>Actinomycetes</taxon>
        <taxon>Micrococcales</taxon>
        <taxon>Micrococcaceae</taxon>
        <taxon>Paeniglutamicibacter</taxon>
    </lineage>
</organism>
<accession>A0ABS4XJE1</accession>
<keyword evidence="2" id="KW-1185">Reference proteome</keyword>
<dbReference type="Proteomes" id="UP001296993">
    <property type="component" value="Unassembled WGS sequence"/>
</dbReference>
<name>A0ABS4XJE1_9MICC</name>